<sequence>MPDRLGDIDIGLLMAFEALIQERNVSRAADRLGVSQPALSGRLTRLRTLFSDQLFVPVAGRGVTPTPRAEALGETLPQLLGHLREFIGPSPHFDPAESDRTFVLAAYDNPAVMIGPDLVTALKRAAPHVRITFVLPDPETIIPALERGDIDMIIGLPSMADEGLIGRTLLTDQFLTAQRRDHPRGNQPITLDEFCAAEHVLVSTGGGGYTGPVDRALEALGRSRQVSLSVQSYALAPIIITGSDHLCTLPGRFLRRFASMLDLFTPPIEVNEFELYALWHPRMRDDPAHRWFRNLIVEVSQTINDQPATRHVQ</sequence>
<dbReference type="Pfam" id="PF00126">
    <property type="entry name" value="HTH_1"/>
    <property type="match status" value="1"/>
</dbReference>
<reference evidence="6 7" key="1">
    <citation type="submission" date="2017-08" db="EMBL/GenBank/DDBJ databases">
        <authorList>
            <person name="de Groot N.N."/>
        </authorList>
    </citation>
    <scope>NUCLEOTIDE SEQUENCE [LARGE SCALE GENOMIC DNA]</scope>
    <source>
        <strain evidence="6 7">USBA 855</strain>
    </source>
</reference>
<organism evidence="6 7">
    <name type="scientific">Chromohalobacter canadensis</name>
    <dbReference type="NCBI Taxonomy" id="141389"/>
    <lineage>
        <taxon>Bacteria</taxon>
        <taxon>Pseudomonadati</taxon>
        <taxon>Pseudomonadota</taxon>
        <taxon>Gammaproteobacteria</taxon>
        <taxon>Oceanospirillales</taxon>
        <taxon>Halomonadaceae</taxon>
        <taxon>Chromohalobacter</taxon>
    </lineage>
</organism>
<proteinExistence type="inferred from homology"/>
<dbReference type="Pfam" id="PF03466">
    <property type="entry name" value="LysR_substrate"/>
    <property type="match status" value="1"/>
</dbReference>
<evidence type="ECO:0000256" key="4">
    <source>
        <dbReference type="ARBA" id="ARBA00023163"/>
    </source>
</evidence>
<dbReference type="Proteomes" id="UP000219023">
    <property type="component" value="Unassembled WGS sequence"/>
</dbReference>
<dbReference type="PRINTS" id="PR00039">
    <property type="entry name" value="HTHLYSR"/>
</dbReference>
<dbReference type="Gene3D" id="1.10.10.10">
    <property type="entry name" value="Winged helix-like DNA-binding domain superfamily/Winged helix DNA-binding domain"/>
    <property type="match status" value="1"/>
</dbReference>
<dbReference type="EMBL" id="OBQJ01000001">
    <property type="protein sequence ID" value="SOC51491.1"/>
    <property type="molecule type" value="Genomic_DNA"/>
</dbReference>
<dbReference type="SUPFAM" id="SSF53850">
    <property type="entry name" value="Periplasmic binding protein-like II"/>
    <property type="match status" value="1"/>
</dbReference>
<name>A0A285VG18_9GAMM</name>
<keyword evidence="2" id="KW-0805">Transcription regulation</keyword>
<dbReference type="OrthoDB" id="8839911at2"/>
<evidence type="ECO:0000256" key="3">
    <source>
        <dbReference type="ARBA" id="ARBA00023125"/>
    </source>
</evidence>
<dbReference type="InterPro" id="IPR050389">
    <property type="entry name" value="LysR-type_TF"/>
</dbReference>
<dbReference type="InterPro" id="IPR037402">
    <property type="entry name" value="YidZ_PBP2"/>
</dbReference>
<dbReference type="CDD" id="cd08417">
    <property type="entry name" value="PBP2_Nitroaromatics_like"/>
    <property type="match status" value="1"/>
</dbReference>
<keyword evidence="4" id="KW-0804">Transcription</keyword>
<keyword evidence="3 6" id="KW-0238">DNA-binding</keyword>
<dbReference type="PROSITE" id="PS50931">
    <property type="entry name" value="HTH_LYSR"/>
    <property type="match status" value="1"/>
</dbReference>
<dbReference type="InterPro" id="IPR036388">
    <property type="entry name" value="WH-like_DNA-bd_sf"/>
</dbReference>
<dbReference type="InterPro" id="IPR005119">
    <property type="entry name" value="LysR_subst-bd"/>
</dbReference>
<dbReference type="InterPro" id="IPR000847">
    <property type="entry name" value="LysR_HTH_N"/>
</dbReference>
<feature type="domain" description="HTH lysR-type" evidence="5">
    <location>
        <begin position="8"/>
        <end position="66"/>
    </location>
</feature>
<dbReference type="Gene3D" id="3.40.190.10">
    <property type="entry name" value="Periplasmic binding protein-like II"/>
    <property type="match status" value="2"/>
</dbReference>
<dbReference type="SUPFAM" id="SSF46785">
    <property type="entry name" value="Winged helix' DNA-binding domain"/>
    <property type="match status" value="1"/>
</dbReference>
<dbReference type="RefSeq" id="WP_097021563.1">
    <property type="nucleotide sequence ID" value="NZ_OBQJ01000001.1"/>
</dbReference>
<protein>
    <submittedName>
        <fullName evidence="6">DNA-binding transcriptional regulator, LysR family</fullName>
    </submittedName>
</protein>
<dbReference type="GO" id="GO:0003700">
    <property type="term" value="F:DNA-binding transcription factor activity"/>
    <property type="evidence" value="ECO:0007669"/>
    <property type="project" value="InterPro"/>
</dbReference>
<dbReference type="PANTHER" id="PTHR30118">
    <property type="entry name" value="HTH-TYPE TRANSCRIPTIONAL REGULATOR LEUO-RELATED"/>
    <property type="match status" value="1"/>
</dbReference>
<evidence type="ECO:0000313" key="6">
    <source>
        <dbReference type="EMBL" id="SOC51491.1"/>
    </source>
</evidence>
<evidence type="ECO:0000256" key="1">
    <source>
        <dbReference type="ARBA" id="ARBA00009437"/>
    </source>
</evidence>
<evidence type="ECO:0000259" key="5">
    <source>
        <dbReference type="PROSITE" id="PS50931"/>
    </source>
</evidence>
<dbReference type="InterPro" id="IPR036390">
    <property type="entry name" value="WH_DNA-bd_sf"/>
</dbReference>
<evidence type="ECO:0000313" key="7">
    <source>
        <dbReference type="Proteomes" id="UP000219023"/>
    </source>
</evidence>
<dbReference type="GO" id="GO:0003677">
    <property type="term" value="F:DNA binding"/>
    <property type="evidence" value="ECO:0007669"/>
    <property type="project" value="UniProtKB-KW"/>
</dbReference>
<gene>
    <name evidence="6" type="ORF">SAMN05421509_101317</name>
</gene>
<comment type="similarity">
    <text evidence="1">Belongs to the LysR transcriptional regulatory family.</text>
</comment>
<evidence type="ECO:0000256" key="2">
    <source>
        <dbReference type="ARBA" id="ARBA00023015"/>
    </source>
</evidence>
<dbReference type="AlphaFoldDB" id="A0A285VG18"/>
<accession>A0A285VG18</accession>
<dbReference type="PANTHER" id="PTHR30118:SF15">
    <property type="entry name" value="TRANSCRIPTIONAL REGULATORY PROTEIN"/>
    <property type="match status" value="1"/>
</dbReference>